<feature type="transmembrane region" description="Helical" evidence="18">
    <location>
        <begin position="306"/>
        <end position="324"/>
    </location>
</feature>
<keyword evidence="8" id="KW-0547">Nucleotide-binding</keyword>
<keyword evidence="13 18" id="KW-0472">Membrane</keyword>
<dbReference type="RefSeq" id="XP_009497813.1">
    <property type="nucleotide sequence ID" value="XM_009499538.1"/>
</dbReference>
<dbReference type="GO" id="GO:0016787">
    <property type="term" value="F:hydrolase activity"/>
    <property type="evidence" value="ECO:0007669"/>
    <property type="project" value="UniProtKB-KW"/>
</dbReference>
<feature type="domain" description="AAA+ ATPase" evidence="19">
    <location>
        <begin position="640"/>
        <end position="895"/>
    </location>
</feature>
<dbReference type="SMART" id="SM00487">
    <property type="entry name" value="DEXDc"/>
    <property type="match status" value="1"/>
</dbReference>
<evidence type="ECO:0000256" key="9">
    <source>
        <dbReference type="ARBA" id="ARBA00022801"/>
    </source>
</evidence>
<feature type="coiled-coil region" evidence="16">
    <location>
        <begin position="450"/>
        <end position="478"/>
    </location>
</feature>
<reference evidence="21" key="1">
    <citation type="submission" date="2013-04" db="EMBL/GenBank/DDBJ databases">
        <title>The Genome Sequence of Fonticula alba ATCC 38817.</title>
        <authorList>
            <consortium name="The Broad Institute Genomics Platform"/>
            <person name="Russ C."/>
            <person name="Cuomo C."/>
            <person name="Burger G."/>
            <person name="Gray M.W."/>
            <person name="Holland P.W.H."/>
            <person name="King N."/>
            <person name="Lang F.B.F."/>
            <person name="Roger A.J."/>
            <person name="Ruiz-Trillo I."/>
            <person name="Brown M."/>
            <person name="Walker B."/>
            <person name="Young S."/>
            <person name="Zeng Q."/>
            <person name="Gargeya S."/>
            <person name="Fitzgerald M."/>
            <person name="Haas B."/>
            <person name="Abouelleil A."/>
            <person name="Allen A.W."/>
            <person name="Alvarado L."/>
            <person name="Arachchi H.M."/>
            <person name="Berlin A.M."/>
            <person name="Chapman S.B."/>
            <person name="Gainer-Dewar J."/>
            <person name="Goldberg J."/>
            <person name="Griggs A."/>
            <person name="Gujja S."/>
            <person name="Hansen M."/>
            <person name="Howarth C."/>
            <person name="Imamovic A."/>
            <person name="Ireland A."/>
            <person name="Larimer J."/>
            <person name="McCowan C."/>
            <person name="Murphy C."/>
            <person name="Pearson M."/>
            <person name="Poon T.W."/>
            <person name="Priest M."/>
            <person name="Roberts A."/>
            <person name="Saif S."/>
            <person name="Shea T."/>
            <person name="Sisk P."/>
            <person name="Sykes S."/>
            <person name="Wortman J."/>
            <person name="Nusbaum C."/>
            <person name="Birren B."/>
        </authorList>
    </citation>
    <scope>NUCLEOTIDE SEQUENCE [LARGE SCALE GENOMIC DNA]</scope>
    <source>
        <strain evidence="21">ATCC 38817</strain>
    </source>
</reference>
<keyword evidence="11" id="KW-0067">ATP-binding</keyword>
<dbReference type="GeneID" id="20530448"/>
<dbReference type="STRING" id="691883.A0A058Z2M5"/>
<name>A0A058Z2M5_FONAL</name>
<dbReference type="eggNOG" id="KOG1803">
    <property type="taxonomic scope" value="Eukaryota"/>
</dbReference>
<evidence type="ECO:0000256" key="11">
    <source>
        <dbReference type="ARBA" id="ARBA00022840"/>
    </source>
</evidence>
<feature type="transmembrane region" description="Helical" evidence="18">
    <location>
        <begin position="83"/>
        <end position="102"/>
    </location>
</feature>
<keyword evidence="7 18" id="KW-0812">Transmembrane</keyword>
<dbReference type="AlphaFoldDB" id="A0A058Z2M5"/>
<keyword evidence="10" id="KW-0347">Helicase</keyword>
<feature type="transmembrane region" description="Helical" evidence="18">
    <location>
        <begin position="20"/>
        <end position="41"/>
    </location>
</feature>
<evidence type="ECO:0000259" key="19">
    <source>
        <dbReference type="SMART" id="SM00382"/>
    </source>
</evidence>
<keyword evidence="12 18" id="KW-1133">Transmembrane helix</keyword>
<dbReference type="Pfam" id="PF13086">
    <property type="entry name" value="AAA_11"/>
    <property type="match status" value="1"/>
</dbReference>
<keyword evidence="9" id="KW-0378">Hydrolase</keyword>
<keyword evidence="6" id="KW-0963">Cytoplasm</keyword>
<sequence>MASSLLGRLKAIEVDRDLLVFKILYTFVAATFASLGPFLSVIFAGRGLTPSEIGIILCARPFVFFAGAPLFSIIADRARRTRWLLLTVFVLSAVIRTLIAFIPAERFALLAFVVLTCEFFGSPVYFLIDTVVLKVLGKNSDRYGQQRLFGSIGWGLASPLVGFVVEVSDSENWYYYFQTIFLVFTVLTITFGKWPKEGADAANPNADAEAAEAPLGDAAPDREAPDASSFLDLVRLLKNPMTLMFFVSAFNNGLLMSLVSVYLFVFLRSLNGTPTLMGLTLTFTCIAEVPLFFFADRFLRRFGPGWLIVSGYVSFALRFTYYALLGNPWAVLPAELLHGVTYGIDWAAKTEYVRRISPLSRLATVQGILGAIYWGIGQGCGVLLWGFIYDALGPRKLFVIGISSVPTPGEPLAPGMGRNRVWLIGRRAGVHPPRIAPAVMSGLTALTDFCDQHLDLLAQEQEEAAAATSEAMATLSKRELILSGLIFAGLEMASSRIGLNGRFFLTFEPPRNGLFTSQSHFRPGDLVHISPDTADAETKVPAVVISLDAKSLVVSTESDLPLEIVDATFLRVSYVANSVPYQRMKGALERLKTRGINAPFAQVVFDDQTPRFFALNEQVDMLNPKLDASQQAAVRHALAAESVALIHGPPGTGKTTVVVEIIRQLVLRGERERQNNPHARPFRVLVCGPSNISVDNIAERLLPCPEVRMVRIGHSSRVMPKVQQVTLETMLYESDQGEVLRDLRREIQTNVLSLTGSKSTYGHRARAYAELRVLRRDLARREAKLLDHTLLQVPNVVLSTLSGADSRHVRSFGGPRDAASSPGGPPFDYVIIDEVSQSMEAECWLAALRGRRLILCGDPHQLPPTVTLSNPRGNAILSHTLFERLARRWSTSFVPSSPPAGVPVPGPHPDARPANDPVTMLTVQYRMNRHIAEWSNRRLYQGRIESAPAVAGHLLADVVPEPAGGGGGGGKSTQSGPLQPLLAHPLVFIDTVGCAGFEEVNPSAGAAGGPATGPPGAKRLLRQVLASESKSNPNEARLAVLLAHMLLAAGLSPDALAIISPYAQQVRQITAGLAHVQATSPPVPASHASSSPGAGQRAGRKGAGSAGRRPAKAAAAAAKKPGPGALPGPDMTRIEVGTVDGMQGREKEVIILSMVRSNDDGEVGFLADVRRLNVAITRARRLLVVIGCSATLDRDPDLATFVDHLTAHADLQTADFYPLDSLPDLPDPDALGDGN</sequence>
<dbReference type="Gene3D" id="2.40.30.270">
    <property type="match status" value="1"/>
</dbReference>
<dbReference type="GO" id="GO:0016020">
    <property type="term" value="C:membrane"/>
    <property type="evidence" value="ECO:0007669"/>
    <property type="project" value="UniProtKB-SubCell"/>
</dbReference>
<dbReference type="PANTHER" id="PTHR43788:SF8">
    <property type="entry name" value="DNA-BINDING PROTEIN SMUBP-2"/>
    <property type="match status" value="1"/>
</dbReference>
<dbReference type="InterPro" id="IPR036259">
    <property type="entry name" value="MFS_trans_sf"/>
</dbReference>
<dbReference type="Gene3D" id="3.40.50.300">
    <property type="entry name" value="P-loop containing nucleotide triphosphate hydrolases"/>
    <property type="match status" value="2"/>
</dbReference>
<dbReference type="Pfam" id="PF21138">
    <property type="entry name" value="SMUBP-2_HCS1_1B"/>
    <property type="match status" value="1"/>
</dbReference>
<keyword evidence="16" id="KW-0175">Coiled coil</keyword>
<evidence type="ECO:0000256" key="6">
    <source>
        <dbReference type="ARBA" id="ARBA00022490"/>
    </source>
</evidence>
<feature type="transmembrane region" description="Helical" evidence="18">
    <location>
        <begin position="330"/>
        <end position="348"/>
    </location>
</feature>
<evidence type="ECO:0000256" key="16">
    <source>
        <dbReference type="SAM" id="Coils"/>
    </source>
</evidence>
<evidence type="ECO:0000313" key="22">
    <source>
        <dbReference type="Proteomes" id="UP000030693"/>
    </source>
</evidence>
<keyword evidence="22" id="KW-1185">Reference proteome</keyword>
<dbReference type="InterPro" id="IPR014001">
    <property type="entry name" value="Helicase_ATP-bd"/>
</dbReference>
<dbReference type="GO" id="GO:0005737">
    <property type="term" value="C:cytoplasm"/>
    <property type="evidence" value="ECO:0007669"/>
    <property type="project" value="UniProtKB-SubCell"/>
</dbReference>
<dbReference type="InterPro" id="IPR003593">
    <property type="entry name" value="AAA+_ATPase"/>
</dbReference>
<feature type="transmembrane region" description="Helical" evidence="18">
    <location>
        <begin position="368"/>
        <end position="388"/>
    </location>
</feature>
<feature type="transmembrane region" description="Helical" evidence="18">
    <location>
        <begin position="276"/>
        <end position="294"/>
    </location>
</feature>
<organism evidence="21">
    <name type="scientific">Fonticula alba</name>
    <name type="common">Slime mold</name>
    <dbReference type="NCBI Taxonomy" id="691883"/>
    <lineage>
        <taxon>Eukaryota</taxon>
        <taxon>Rotosphaerida</taxon>
        <taxon>Fonticulaceae</taxon>
        <taxon>Fonticula</taxon>
    </lineage>
</organism>
<dbReference type="EMBL" id="KB932213">
    <property type="protein sequence ID" value="KCV67782.1"/>
    <property type="molecule type" value="Genomic_DNA"/>
</dbReference>
<dbReference type="Pfam" id="PF13087">
    <property type="entry name" value="AAA_12"/>
    <property type="match status" value="1"/>
</dbReference>
<dbReference type="OrthoDB" id="6513042at2759"/>
<feature type="transmembrane region" description="Helical" evidence="18">
    <location>
        <begin position="173"/>
        <end position="191"/>
    </location>
</feature>
<evidence type="ECO:0000256" key="18">
    <source>
        <dbReference type="SAM" id="Phobius"/>
    </source>
</evidence>
<dbReference type="Gene3D" id="1.20.1250.20">
    <property type="entry name" value="MFS general substrate transporter like domains"/>
    <property type="match status" value="2"/>
</dbReference>
<evidence type="ECO:0000259" key="20">
    <source>
        <dbReference type="SMART" id="SM00487"/>
    </source>
</evidence>
<keyword evidence="14" id="KW-0539">Nucleus</keyword>
<dbReference type="InterPro" id="IPR041679">
    <property type="entry name" value="DNA2/NAM7-like_C"/>
</dbReference>
<dbReference type="SUPFAM" id="SSF52540">
    <property type="entry name" value="P-loop containing nucleoside triphosphate hydrolases"/>
    <property type="match status" value="1"/>
</dbReference>
<gene>
    <name evidence="21" type="ORF">H696_05723</name>
</gene>
<comment type="catalytic activity">
    <reaction evidence="15">
        <text>ATP + H2O = ADP + phosphate + H(+)</text>
        <dbReference type="Rhea" id="RHEA:13065"/>
        <dbReference type="ChEBI" id="CHEBI:15377"/>
        <dbReference type="ChEBI" id="CHEBI:15378"/>
        <dbReference type="ChEBI" id="CHEBI:30616"/>
        <dbReference type="ChEBI" id="CHEBI:43474"/>
        <dbReference type="ChEBI" id="CHEBI:456216"/>
        <dbReference type="EC" id="3.6.4.12"/>
    </reaction>
    <physiologicalReaction direction="left-to-right" evidence="15">
        <dbReference type="Rhea" id="RHEA:13066"/>
    </physiologicalReaction>
</comment>
<dbReference type="EC" id="3.6.4.12" evidence="5"/>
<evidence type="ECO:0000256" key="12">
    <source>
        <dbReference type="ARBA" id="ARBA00022989"/>
    </source>
</evidence>
<comment type="similarity">
    <text evidence="4">Belongs to the DNA2/NAM7 helicase family.</text>
</comment>
<evidence type="ECO:0000313" key="21">
    <source>
        <dbReference type="EMBL" id="KCV67782.1"/>
    </source>
</evidence>
<dbReference type="InterPro" id="IPR047187">
    <property type="entry name" value="SF1_C_Upf1"/>
</dbReference>
<feature type="compositionally biased region" description="Low complexity" evidence="17">
    <location>
        <begin position="1085"/>
        <end position="1097"/>
    </location>
</feature>
<feature type="compositionally biased region" description="Low complexity" evidence="17">
    <location>
        <begin position="1106"/>
        <end position="1129"/>
    </location>
</feature>
<feature type="transmembrane region" description="Helical" evidence="18">
    <location>
        <begin position="53"/>
        <end position="71"/>
    </location>
</feature>
<evidence type="ECO:0000256" key="1">
    <source>
        <dbReference type="ARBA" id="ARBA00004123"/>
    </source>
</evidence>
<evidence type="ECO:0000256" key="15">
    <source>
        <dbReference type="ARBA" id="ARBA00048432"/>
    </source>
</evidence>
<accession>A0A058Z2M5</accession>
<dbReference type="InterPro" id="IPR027417">
    <property type="entry name" value="P-loop_NTPase"/>
</dbReference>
<evidence type="ECO:0000256" key="4">
    <source>
        <dbReference type="ARBA" id="ARBA00007913"/>
    </source>
</evidence>
<comment type="subcellular location">
    <subcellularLocation>
        <location evidence="3">Cytoplasm</location>
    </subcellularLocation>
    <subcellularLocation>
        <location evidence="2">Membrane</location>
        <topology evidence="2">Multi-pass membrane protein</topology>
    </subcellularLocation>
    <subcellularLocation>
        <location evidence="1">Nucleus</location>
    </subcellularLocation>
</comment>
<evidence type="ECO:0000256" key="2">
    <source>
        <dbReference type="ARBA" id="ARBA00004141"/>
    </source>
</evidence>
<dbReference type="GO" id="GO:0005634">
    <property type="term" value="C:nucleus"/>
    <property type="evidence" value="ECO:0007669"/>
    <property type="project" value="UniProtKB-SubCell"/>
</dbReference>
<dbReference type="InterPro" id="IPR024989">
    <property type="entry name" value="MFS_assoc_dom"/>
</dbReference>
<feature type="transmembrane region" description="Helical" evidence="18">
    <location>
        <begin position="108"/>
        <end position="128"/>
    </location>
</feature>
<dbReference type="InterPro" id="IPR048761">
    <property type="entry name" value="SMUBP-2_HCS1_1B"/>
</dbReference>
<dbReference type="SUPFAM" id="SSF103473">
    <property type="entry name" value="MFS general substrate transporter"/>
    <property type="match status" value="1"/>
</dbReference>
<evidence type="ECO:0000256" key="3">
    <source>
        <dbReference type="ARBA" id="ARBA00004496"/>
    </source>
</evidence>
<dbReference type="SMART" id="SM00382">
    <property type="entry name" value="AAA"/>
    <property type="match status" value="1"/>
</dbReference>
<dbReference type="CDD" id="cd17335">
    <property type="entry name" value="MFS_MFSD6"/>
    <property type="match status" value="1"/>
</dbReference>
<evidence type="ECO:0000256" key="13">
    <source>
        <dbReference type="ARBA" id="ARBA00023136"/>
    </source>
</evidence>
<feature type="domain" description="Helicase ATP-binding" evidence="20">
    <location>
        <begin position="622"/>
        <end position="905"/>
    </location>
</feature>
<evidence type="ECO:0000256" key="8">
    <source>
        <dbReference type="ARBA" id="ARBA00022741"/>
    </source>
</evidence>
<dbReference type="GO" id="GO:0003723">
    <property type="term" value="F:RNA binding"/>
    <property type="evidence" value="ECO:0007669"/>
    <property type="project" value="InterPro"/>
</dbReference>
<feature type="region of interest" description="Disordered" evidence="17">
    <location>
        <begin position="1077"/>
        <end position="1134"/>
    </location>
</feature>
<evidence type="ECO:0000256" key="5">
    <source>
        <dbReference type="ARBA" id="ARBA00012551"/>
    </source>
</evidence>
<dbReference type="GO" id="GO:0043139">
    <property type="term" value="F:5'-3' DNA helicase activity"/>
    <property type="evidence" value="ECO:0007669"/>
    <property type="project" value="TreeGrafter"/>
</dbReference>
<dbReference type="Pfam" id="PF12832">
    <property type="entry name" value="MFS_1_like"/>
    <property type="match status" value="1"/>
</dbReference>
<dbReference type="InterPro" id="IPR041677">
    <property type="entry name" value="DNA2/NAM7_AAA_11"/>
</dbReference>
<evidence type="ECO:0000256" key="17">
    <source>
        <dbReference type="SAM" id="MobiDB-lite"/>
    </source>
</evidence>
<proteinExistence type="inferred from homology"/>
<dbReference type="CDD" id="cd18808">
    <property type="entry name" value="SF1_C_Upf1"/>
    <property type="match status" value="1"/>
</dbReference>
<feature type="transmembrane region" description="Helical" evidence="18">
    <location>
        <begin position="243"/>
        <end position="264"/>
    </location>
</feature>
<dbReference type="Proteomes" id="UP000030693">
    <property type="component" value="Unassembled WGS sequence"/>
</dbReference>
<evidence type="ECO:0000256" key="7">
    <source>
        <dbReference type="ARBA" id="ARBA00022692"/>
    </source>
</evidence>
<dbReference type="eggNOG" id="KOG3762">
    <property type="taxonomic scope" value="Eukaryota"/>
</dbReference>
<dbReference type="PANTHER" id="PTHR43788">
    <property type="entry name" value="DNA2/NAM7 HELICASE FAMILY MEMBER"/>
    <property type="match status" value="1"/>
</dbReference>
<feature type="transmembrane region" description="Helical" evidence="18">
    <location>
        <begin position="148"/>
        <end position="167"/>
    </location>
</feature>
<dbReference type="GO" id="GO:0005524">
    <property type="term" value="F:ATP binding"/>
    <property type="evidence" value="ECO:0007669"/>
    <property type="project" value="UniProtKB-KW"/>
</dbReference>
<evidence type="ECO:0000256" key="14">
    <source>
        <dbReference type="ARBA" id="ARBA00023242"/>
    </source>
</evidence>
<protein>
    <recommendedName>
        <fullName evidence="5">DNA helicase</fullName>
        <ecNumber evidence="5">3.6.4.12</ecNumber>
    </recommendedName>
</protein>
<evidence type="ECO:0000256" key="10">
    <source>
        <dbReference type="ARBA" id="ARBA00022806"/>
    </source>
</evidence>
<dbReference type="InterPro" id="IPR050534">
    <property type="entry name" value="Coronavir_polyprotein_1ab"/>
</dbReference>